<proteinExistence type="predicted"/>
<reference evidence="1" key="1">
    <citation type="submission" date="2018-05" db="EMBL/GenBank/DDBJ databases">
        <authorList>
            <person name="Lanie J.A."/>
            <person name="Ng W.-L."/>
            <person name="Kazmierczak K.M."/>
            <person name="Andrzejewski T.M."/>
            <person name="Davidsen T.M."/>
            <person name="Wayne K.J."/>
            <person name="Tettelin H."/>
            <person name="Glass J.I."/>
            <person name="Rusch D."/>
            <person name="Podicherti R."/>
            <person name="Tsui H.-C.T."/>
            <person name="Winkler M.E."/>
        </authorList>
    </citation>
    <scope>NUCLEOTIDE SEQUENCE</scope>
</reference>
<name>A0A382JTW9_9ZZZZ</name>
<sequence length="205" mass="21597">MTLSGASTENFKIGEVISTAAGHSAVGDGSEFFIVTGFVSGATTVEVVGWDYTNKKALAIDDSCSNADKIVGSVSGLHTETVANSGNLTEHDYNVLVTKIMWATIGCQVGIQWDGSTAEKYIAELGGNGSWSMPGNEWPGIGINATGDSGDVLGDIQFSTEDQAGTDSYTIIMECKKQAPGYDVPNYELNARLGFPVDFKLGNFT</sequence>
<dbReference type="AlphaFoldDB" id="A0A382JTW9"/>
<gene>
    <name evidence="1" type="ORF">METZ01_LOCUS268050</name>
</gene>
<accession>A0A382JTW9</accession>
<dbReference type="EMBL" id="UINC01076228">
    <property type="protein sequence ID" value="SVC15196.1"/>
    <property type="molecule type" value="Genomic_DNA"/>
</dbReference>
<evidence type="ECO:0000313" key="1">
    <source>
        <dbReference type="EMBL" id="SVC15196.1"/>
    </source>
</evidence>
<organism evidence="1">
    <name type="scientific">marine metagenome</name>
    <dbReference type="NCBI Taxonomy" id="408172"/>
    <lineage>
        <taxon>unclassified sequences</taxon>
        <taxon>metagenomes</taxon>
        <taxon>ecological metagenomes</taxon>
    </lineage>
</organism>
<protein>
    <submittedName>
        <fullName evidence="1">Uncharacterized protein</fullName>
    </submittedName>
</protein>